<feature type="binding site" evidence="1">
    <location>
        <position position="52"/>
    </location>
    <ligand>
        <name>Zn(2+)</name>
        <dbReference type="ChEBI" id="CHEBI:29105"/>
    </ligand>
</feature>
<dbReference type="AlphaFoldDB" id="A0A397S405"/>
<protein>
    <submittedName>
        <fullName evidence="3">Neutral/alkaline non-lysosomal ceramidase-domain-containing protein</fullName>
    </submittedName>
</protein>
<comment type="caution">
    <text evidence="3">The sequence shown here is derived from an EMBL/GenBank/DDBJ whole genome shotgun (WGS) entry which is preliminary data.</text>
</comment>
<dbReference type="GO" id="GO:0016020">
    <property type="term" value="C:membrane"/>
    <property type="evidence" value="ECO:0007669"/>
    <property type="project" value="GOC"/>
</dbReference>
<evidence type="ECO:0000256" key="1">
    <source>
        <dbReference type="PIRSR" id="PIRSR606823-2"/>
    </source>
</evidence>
<dbReference type="Pfam" id="PF04734">
    <property type="entry name" value="Ceramidase_alk"/>
    <property type="match status" value="1"/>
</dbReference>
<dbReference type="Proteomes" id="UP000265703">
    <property type="component" value="Unassembled WGS sequence"/>
</dbReference>
<feature type="non-terminal residue" evidence="3">
    <location>
        <position position="1"/>
    </location>
</feature>
<comment type="cofactor">
    <cofactor evidence="1">
        <name>Zn(2+)</name>
        <dbReference type="ChEBI" id="CHEBI:29105"/>
    </cofactor>
    <text evidence="1">Binds 1 zinc ion per subunit.</text>
</comment>
<reference evidence="3 4" key="1">
    <citation type="submission" date="2018-06" db="EMBL/GenBank/DDBJ databases">
        <title>Comparative genomics reveals the genomic features of Rhizophagus irregularis, R. cerebriforme, R. diaphanum and Gigaspora rosea, and their symbiotic lifestyle signature.</title>
        <authorList>
            <person name="Morin E."/>
            <person name="San Clemente H."/>
            <person name="Chen E.C.H."/>
            <person name="De La Providencia I."/>
            <person name="Hainaut M."/>
            <person name="Kuo A."/>
            <person name="Kohler A."/>
            <person name="Murat C."/>
            <person name="Tang N."/>
            <person name="Roy S."/>
            <person name="Loubradou J."/>
            <person name="Henrissat B."/>
            <person name="Grigoriev I.V."/>
            <person name="Corradi N."/>
            <person name="Roux C."/>
            <person name="Martin F.M."/>
        </authorList>
    </citation>
    <scope>NUCLEOTIDE SEQUENCE [LARGE SCALE GENOMIC DNA]</scope>
    <source>
        <strain evidence="3 4">DAOM 227022</strain>
    </source>
</reference>
<dbReference type="OrthoDB" id="191371at2759"/>
<dbReference type="InterPro" id="IPR031329">
    <property type="entry name" value="NEUT/ALK_ceramidase_N"/>
</dbReference>
<feature type="domain" description="Neutral/alkaline non-lysosomal ceramidase N-terminal" evidence="2">
    <location>
        <begin position="2"/>
        <end position="58"/>
    </location>
</feature>
<dbReference type="GO" id="GO:0046514">
    <property type="term" value="P:ceramide catabolic process"/>
    <property type="evidence" value="ECO:0007669"/>
    <property type="project" value="InterPro"/>
</dbReference>
<keyword evidence="4" id="KW-1185">Reference proteome</keyword>
<dbReference type="GO" id="GO:0005576">
    <property type="term" value="C:extracellular region"/>
    <property type="evidence" value="ECO:0007669"/>
    <property type="project" value="TreeGrafter"/>
</dbReference>
<dbReference type="PANTHER" id="PTHR12670:SF1">
    <property type="entry name" value="NEUTRAL CERAMIDASE"/>
    <property type="match status" value="1"/>
</dbReference>
<sequence>KQPTDETIECQRPKPIVLATGEMKYPYDLTPFIVEIQLLKIGNIIICVVPAEFTTMNGGSTIYGPNNLNAYLQLYTDLSVALADNFIVPIGPTTPDFTDRALNFIPPVIVDIPPLFKSFEITDDVEAGTYHIFYQGYHKLLSSKIIPESGFTSNFTVS</sequence>
<dbReference type="InterPro" id="IPR006823">
    <property type="entry name" value="Ceramidase_alk"/>
</dbReference>
<evidence type="ECO:0000259" key="2">
    <source>
        <dbReference type="Pfam" id="PF04734"/>
    </source>
</evidence>
<evidence type="ECO:0000313" key="4">
    <source>
        <dbReference type="Proteomes" id="UP000265703"/>
    </source>
</evidence>
<keyword evidence="1" id="KW-0862">Zinc</keyword>
<proteinExistence type="predicted"/>
<dbReference type="GO" id="GO:0042759">
    <property type="term" value="P:long-chain fatty acid biosynthetic process"/>
    <property type="evidence" value="ECO:0007669"/>
    <property type="project" value="TreeGrafter"/>
</dbReference>
<dbReference type="PANTHER" id="PTHR12670">
    <property type="entry name" value="CERAMIDASE"/>
    <property type="match status" value="1"/>
</dbReference>
<dbReference type="GO" id="GO:0046872">
    <property type="term" value="F:metal ion binding"/>
    <property type="evidence" value="ECO:0007669"/>
    <property type="project" value="UniProtKB-KW"/>
</dbReference>
<dbReference type="EMBL" id="QKYT01001293">
    <property type="protein sequence ID" value="RIA79449.1"/>
    <property type="molecule type" value="Genomic_DNA"/>
</dbReference>
<dbReference type="GO" id="GO:0017040">
    <property type="term" value="F:N-acylsphingosine amidohydrolase activity"/>
    <property type="evidence" value="ECO:0007669"/>
    <property type="project" value="InterPro"/>
</dbReference>
<dbReference type="STRING" id="658196.A0A397S405"/>
<dbReference type="GO" id="GO:0046512">
    <property type="term" value="P:sphingosine biosynthetic process"/>
    <property type="evidence" value="ECO:0007669"/>
    <property type="project" value="TreeGrafter"/>
</dbReference>
<gene>
    <name evidence="3" type="ORF">C1645_840666</name>
</gene>
<name>A0A397S405_9GLOM</name>
<organism evidence="3 4">
    <name type="scientific">Glomus cerebriforme</name>
    <dbReference type="NCBI Taxonomy" id="658196"/>
    <lineage>
        <taxon>Eukaryota</taxon>
        <taxon>Fungi</taxon>
        <taxon>Fungi incertae sedis</taxon>
        <taxon>Mucoromycota</taxon>
        <taxon>Glomeromycotina</taxon>
        <taxon>Glomeromycetes</taxon>
        <taxon>Glomerales</taxon>
        <taxon>Glomeraceae</taxon>
        <taxon>Glomus</taxon>
    </lineage>
</organism>
<accession>A0A397S405</accession>
<keyword evidence="1" id="KW-0479">Metal-binding</keyword>
<evidence type="ECO:0000313" key="3">
    <source>
        <dbReference type="EMBL" id="RIA79449.1"/>
    </source>
</evidence>